<organism evidence="2 3">
    <name type="scientific">Acacia crassicarpa</name>
    <name type="common">northern wattle</name>
    <dbReference type="NCBI Taxonomy" id="499986"/>
    <lineage>
        <taxon>Eukaryota</taxon>
        <taxon>Viridiplantae</taxon>
        <taxon>Streptophyta</taxon>
        <taxon>Embryophyta</taxon>
        <taxon>Tracheophyta</taxon>
        <taxon>Spermatophyta</taxon>
        <taxon>Magnoliopsida</taxon>
        <taxon>eudicotyledons</taxon>
        <taxon>Gunneridae</taxon>
        <taxon>Pentapetalae</taxon>
        <taxon>rosids</taxon>
        <taxon>fabids</taxon>
        <taxon>Fabales</taxon>
        <taxon>Fabaceae</taxon>
        <taxon>Caesalpinioideae</taxon>
        <taxon>mimosoid clade</taxon>
        <taxon>Acacieae</taxon>
        <taxon>Acacia</taxon>
    </lineage>
</organism>
<sequence>MMKIKRGTTYNELKERIYQKLGLHGSQCIHQLIAKVETIVGKDSIYYISNDICDDEDVECVIDAFANRRAQNFIEIYVELESGESLSIPMHTKSAWYFGQEDTPVAVSAPLQVLSQVTLPDEGEDEEDENLHIEEDDEYERFIPLGDNSNTDV</sequence>
<name>A0AAE1MIZ3_9FABA</name>
<keyword evidence="3" id="KW-1185">Reference proteome</keyword>
<protein>
    <submittedName>
        <fullName evidence="2">Uncharacterized protein</fullName>
    </submittedName>
</protein>
<accession>A0AAE1MIZ3</accession>
<dbReference type="Proteomes" id="UP001293593">
    <property type="component" value="Unassembled WGS sequence"/>
</dbReference>
<dbReference type="AlphaFoldDB" id="A0AAE1MIZ3"/>
<dbReference type="EMBL" id="JAWXYG010000007">
    <property type="protein sequence ID" value="KAK4267054.1"/>
    <property type="molecule type" value="Genomic_DNA"/>
</dbReference>
<reference evidence="2" key="1">
    <citation type="submission" date="2023-10" db="EMBL/GenBank/DDBJ databases">
        <title>Chromosome-level genome of the transformable northern wattle, Acacia crassicarpa.</title>
        <authorList>
            <person name="Massaro I."/>
            <person name="Sinha N.R."/>
            <person name="Poethig S."/>
            <person name="Leichty A.R."/>
        </authorList>
    </citation>
    <scope>NUCLEOTIDE SEQUENCE</scope>
    <source>
        <strain evidence="2">Acra3RX</strain>
        <tissue evidence="2">Leaf</tissue>
    </source>
</reference>
<evidence type="ECO:0000313" key="2">
    <source>
        <dbReference type="EMBL" id="KAK4267054.1"/>
    </source>
</evidence>
<proteinExistence type="predicted"/>
<feature type="compositionally biased region" description="Acidic residues" evidence="1">
    <location>
        <begin position="121"/>
        <end position="139"/>
    </location>
</feature>
<evidence type="ECO:0000256" key="1">
    <source>
        <dbReference type="SAM" id="MobiDB-lite"/>
    </source>
</evidence>
<feature type="region of interest" description="Disordered" evidence="1">
    <location>
        <begin position="119"/>
        <end position="153"/>
    </location>
</feature>
<comment type="caution">
    <text evidence="2">The sequence shown here is derived from an EMBL/GenBank/DDBJ whole genome shotgun (WGS) entry which is preliminary data.</text>
</comment>
<evidence type="ECO:0000313" key="3">
    <source>
        <dbReference type="Proteomes" id="UP001293593"/>
    </source>
</evidence>
<gene>
    <name evidence="2" type="ORF">QN277_023894</name>
</gene>